<reference evidence="1" key="1">
    <citation type="journal article" date="2022" name="New Phytol.">
        <title>Evolutionary transition to the ectomycorrhizal habit in the genomes of a hyperdiverse lineage of mushroom-forming fungi.</title>
        <authorList>
            <person name="Looney B."/>
            <person name="Miyauchi S."/>
            <person name="Morin E."/>
            <person name="Drula E."/>
            <person name="Courty P.E."/>
            <person name="Kohler A."/>
            <person name="Kuo A."/>
            <person name="LaButti K."/>
            <person name="Pangilinan J."/>
            <person name="Lipzen A."/>
            <person name="Riley R."/>
            <person name="Andreopoulos W."/>
            <person name="He G."/>
            <person name="Johnson J."/>
            <person name="Nolan M."/>
            <person name="Tritt A."/>
            <person name="Barry K.W."/>
            <person name="Grigoriev I.V."/>
            <person name="Nagy L.G."/>
            <person name="Hibbett D."/>
            <person name="Henrissat B."/>
            <person name="Matheny P.B."/>
            <person name="Labbe J."/>
            <person name="Martin F.M."/>
        </authorList>
    </citation>
    <scope>NUCLEOTIDE SEQUENCE</scope>
    <source>
        <strain evidence="1">BPL690</strain>
    </source>
</reference>
<keyword evidence="2" id="KW-1185">Reference proteome</keyword>
<dbReference type="Proteomes" id="UP001203297">
    <property type="component" value="Unassembled WGS sequence"/>
</dbReference>
<dbReference type="EMBL" id="WTXG01000003">
    <property type="protein sequence ID" value="KAI0306288.1"/>
    <property type="molecule type" value="Genomic_DNA"/>
</dbReference>
<sequence>MKHLHRAHKYPHWLFINYIPFLRASRPLLVRSELEVTWANPVGVETQPEVER</sequence>
<proteinExistence type="predicted"/>
<accession>A0AAD4MA03</accession>
<evidence type="ECO:0000313" key="1">
    <source>
        <dbReference type="EMBL" id="KAI0306288.1"/>
    </source>
</evidence>
<gene>
    <name evidence="1" type="ORF">B0F90DRAFT_1688647</name>
</gene>
<name>A0AAD4MA03_9AGAM</name>
<comment type="caution">
    <text evidence="1">The sequence shown here is derived from an EMBL/GenBank/DDBJ whole genome shotgun (WGS) entry which is preliminary data.</text>
</comment>
<protein>
    <submittedName>
        <fullName evidence="1">Uncharacterized protein</fullName>
    </submittedName>
</protein>
<evidence type="ECO:0000313" key="2">
    <source>
        <dbReference type="Proteomes" id="UP001203297"/>
    </source>
</evidence>
<dbReference type="AlphaFoldDB" id="A0AAD4MA03"/>
<organism evidence="1 2">
    <name type="scientific">Multifurca ochricompacta</name>
    <dbReference type="NCBI Taxonomy" id="376703"/>
    <lineage>
        <taxon>Eukaryota</taxon>
        <taxon>Fungi</taxon>
        <taxon>Dikarya</taxon>
        <taxon>Basidiomycota</taxon>
        <taxon>Agaricomycotina</taxon>
        <taxon>Agaricomycetes</taxon>
        <taxon>Russulales</taxon>
        <taxon>Russulaceae</taxon>
        <taxon>Multifurca</taxon>
    </lineage>
</organism>